<dbReference type="eggNOG" id="COG3620">
    <property type="taxonomic scope" value="Bacteria"/>
</dbReference>
<sequence length="92" mass="10271">MIMRTMNDILQEELKDPEFRQGYEYYLRAGEAAVAVYQLRKSLGLSQAELAKRAGKAKSTIARIENGNLAPRLDTLQDIANGVGKEAKIVFI</sequence>
<name>A0A0R1RBU4_9LACO</name>
<dbReference type="GO" id="GO:0003700">
    <property type="term" value="F:DNA-binding transcription factor activity"/>
    <property type="evidence" value="ECO:0007669"/>
    <property type="project" value="TreeGrafter"/>
</dbReference>
<dbReference type="AlphaFoldDB" id="A0A0R1RBU4"/>
<keyword evidence="1" id="KW-0238">DNA-binding</keyword>
<dbReference type="GO" id="GO:0005829">
    <property type="term" value="C:cytosol"/>
    <property type="evidence" value="ECO:0007669"/>
    <property type="project" value="TreeGrafter"/>
</dbReference>
<evidence type="ECO:0000259" key="2">
    <source>
        <dbReference type="PROSITE" id="PS50943"/>
    </source>
</evidence>
<dbReference type="EMBL" id="AZFF01000009">
    <property type="protein sequence ID" value="KRL54375.1"/>
    <property type="molecule type" value="Genomic_DNA"/>
</dbReference>
<evidence type="ECO:0000256" key="1">
    <source>
        <dbReference type="ARBA" id="ARBA00023125"/>
    </source>
</evidence>
<evidence type="ECO:0000313" key="4">
    <source>
        <dbReference type="Proteomes" id="UP000051999"/>
    </source>
</evidence>
<dbReference type="PROSITE" id="PS50943">
    <property type="entry name" value="HTH_CROC1"/>
    <property type="match status" value="1"/>
</dbReference>
<dbReference type="SUPFAM" id="SSF47413">
    <property type="entry name" value="lambda repressor-like DNA-binding domains"/>
    <property type="match status" value="1"/>
</dbReference>
<dbReference type="PATRIC" id="fig|1114972.6.peg.2785"/>
<dbReference type="Proteomes" id="UP000051999">
    <property type="component" value="Unassembled WGS sequence"/>
</dbReference>
<dbReference type="InterPro" id="IPR050807">
    <property type="entry name" value="TransReg_Diox_bact_type"/>
</dbReference>
<dbReference type="GO" id="GO:0003677">
    <property type="term" value="F:DNA binding"/>
    <property type="evidence" value="ECO:0007669"/>
    <property type="project" value="UniProtKB-KW"/>
</dbReference>
<evidence type="ECO:0000313" key="3">
    <source>
        <dbReference type="EMBL" id="KRL54375.1"/>
    </source>
</evidence>
<dbReference type="OrthoDB" id="2224162at2"/>
<feature type="domain" description="HTH cro/C1-type" evidence="2">
    <location>
        <begin position="36"/>
        <end position="90"/>
    </location>
</feature>
<organism evidence="3 4">
    <name type="scientific">Furfurilactobacillus rossiae DSM 15814</name>
    <dbReference type="NCBI Taxonomy" id="1114972"/>
    <lineage>
        <taxon>Bacteria</taxon>
        <taxon>Bacillati</taxon>
        <taxon>Bacillota</taxon>
        <taxon>Bacilli</taxon>
        <taxon>Lactobacillales</taxon>
        <taxon>Lactobacillaceae</taxon>
        <taxon>Furfurilactobacillus</taxon>
    </lineage>
</organism>
<accession>A0A0R1RBU4</accession>
<dbReference type="CDD" id="cd00093">
    <property type="entry name" value="HTH_XRE"/>
    <property type="match status" value="1"/>
</dbReference>
<proteinExistence type="predicted"/>
<dbReference type="Pfam" id="PF01381">
    <property type="entry name" value="HTH_3"/>
    <property type="match status" value="1"/>
</dbReference>
<dbReference type="SMART" id="SM00530">
    <property type="entry name" value="HTH_XRE"/>
    <property type="match status" value="1"/>
</dbReference>
<comment type="caution">
    <text evidence="3">The sequence shown here is derived from an EMBL/GenBank/DDBJ whole genome shotgun (WGS) entry which is preliminary data.</text>
</comment>
<keyword evidence="4" id="KW-1185">Reference proteome</keyword>
<dbReference type="PANTHER" id="PTHR46797:SF1">
    <property type="entry name" value="METHYLPHOSPHONATE SYNTHASE"/>
    <property type="match status" value="1"/>
</dbReference>
<gene>
    <name evidence="3" type="ORF">FD35_GL002717</name>
</gene>
<reference evidence="3 4" key="1">
    <citation type="journal article" date="2015" name="Genome Announc.">
        <title>Expanding the biotechnology potential of lactobacilli through comparative genomics of 213 strains and associated genera.</title>
        <authorList>
            <person name="Sun Z."/>
            <person name="Harris H.M."/>
            <person name="McCann A."/>
            <person name="Guo C."/>
            <person name="Argimon S."/>
            <person name="Zhang W."/>
            <person name="Yang X."/>
            <person name="Jeffery I.B."/>
            <person name="Cooney J.C."/>
            <person name="Kagawa T.F."/>
            <person name="Liu W."/>
            <person name="Song Y."/>
            <person name="Salvetti E."/>
            <person name="Wrobel A."/>
            <person name="Rasinkangas P."/>
            <person name="Parkhill J."/>
            <person name="Rea M.C."/>
            <person name="O'Sullivan O."/>
            <person name="Ritari J."/>
            <person name="Douillard F.P."/>
            <person name="Paul Ross R."/>
            <person name="Yang R."/>
            <person name="Briner A.E."/>
            <person name="Felis G.E."/>
            <person name="de Vos W.M."/>
            <person name="Barrangou R."/>
            <person name="Klaenhammer T.R."/>
            <person name="Caufield P.W."/>
            <person name="Cui Y."/>
            <person name="Zhang H."/>
            <person name="O'Toole P.W."/>
        </authorList>
    </citation>
    <scope>NUCLEOTIDE SEQUENCE [LARGE SCALE GENOMIC DNA]</scope>
    <source>
        <strain evidence="3 4">DSM 15814</strain>
    </source>
</reference>
<dbReference type="PANTHER" id="PTHR46797">
    <property type="entry name" value="HTH-TYPE TRANSCRIPTIONAL REGULATOR"/>
    <property type="match status" value="1"/>
</dbReference>
<dbReference type="Gene3D" id="1.10.260.40">
    <property type="entry name" value="lambda repressor-like DNA-binding domains"/>
    <property type="match status" value="1"/>
</dbReference>
<dbReference type="InterPro" id="IPR010982">
    <property type="entry name" value="Lambda_DNA-bd_dom_sf"/>
</dbReference>
<dbReference type="InterPro" id="IPR001387">
    <property type="entry name" value="Cro/C1-type_HTH"/>
</dbReference>
<protein>
    <recommendedName>
        <fullName evidence="2">HTH cro/C1-type domain-containing protein</fullName>
    </recommendedName>
</protein>